<protein>
    <recommendedName>
        <fullName evidence="3">G domain-containing protein</fullName>
    </recommendedName>
</protein>
<proteinExistence type="predicted"/>
<dbReference type="OrthoDB" id="9255830at2"/>
<evidence type="ECO:0008006" key="3">
    <source>
        <dbReference type="Google" id="ProtNLM"/>
    </source>
</evidence>
<evidence type="ECO:0000313" key="1">
    <source>
        <dbReference type="EMBL" id="SIQ27839.1"/>
    </source>
</evidence>
<keyword evidence="2" id="KW-1185">Reference proteome</keyword>
<accession>A0A1N6RGB6</accession>
<dbReference type="SUPFAM" id="SSF52540">
    <property type="entry name" value="P-loop containing nucleoside triphosphate hydrolases"/>
    <property type="match status" value="1"/>
</dbReference>
<sequence length="238" mass="26396">MSLQDAPPAHFSADGDGPLLLVTGESRAGKSTLIRAIFGETPTGEERFCGDQAPSLEILETRTSGNVWPAPSPPARSDQTIHLAWYCLAGDAPGTTEDHIRKIRMIRTITPVAVVITRCDLKWFNDPSPGEYCSQAGRSLDRALRRAGLTTPVFETTADPDIPLDLTNLTKWSIGALARENHRQAFVESQHRALKRNLALAYAVWQERRRRKIIYVKFGPGARGRYGGRPFPGKYFPK</sequence>
<dbReference type="EMBL" id="FTMS01000006">
    <property type="protein sequence ID" value="SIQ27839.1"/>
    <property type="molecule type" value="Genomic_DNA"/>
</dbReference>
<name>A0A1N6RGB6_9SPIO</name>
<dbReference type="RefSeq" id="WP_076488384.1">
    <property type="nucleotide sequence ID" value="NZ_FTMS01000006.1"/>
</dbReference>
<reference evidence="1 2" key="1">
    <citation type="submission" date="2017-01" db="EMBL/GenBank/DDBJ databases">
        <authorList>
            <person name="Mah S.A."/>
            <person name="Swanson W.J."/>
            <person name="Moy G.W."/>
            <person name="Vacquier V.D."/>
        </authorList>
    </citation>
    <scope>NUCLEOTIDE SEQUENCE [LARGE SCALE GENOMIC DNA]</scope>
    <source>
        <strain evidence="1 2">ASpG1</strain>
    </source>
</reference>
<evidence type="ECO:0000313" key="2">
    <source>
        <dbReference type="Proteomes" id="UP000186400"/>
    </source>
</evidence>
<dbReference type="InterPro" id="IPR027417">
    <property type="entry name" value="P-loop_NTPase"/>
</dbReference>
<dbReference type="STRING" id="159291.SAMN05920897_106100"/>
<dbReference type="AlphaFoldDB" id="A0A1N6RGB6"/>
<organism evidence="1 2">
    <name type="scientific">Alkalispirochaeta americana</name>
    <dbReference type="NCBI Taxonomy" id="159291"/>
    <lineage>
        <taxon>Bacteria</taxon>
        <taxon>Pseudomonadati</taxon>
        <taxon>Spirochaetota</taxon>
        <taxon>Spirochaetia</taxon>
        <taxon>Spirochaetales</taxon>
        <taxon>Spirochaetaceae</taxon>
        <taxon>Alkalispirochaeta</taxon>
    </lineage>
</organism>
<dbReference type="Proteomes" id="UP000186400">
    <property type="component" value="Unassembled WGS sequence"/>
</dbReference>
<gene>
    <name evidence="1" type="ORF">SAMN05920897_106100</name>
</gene>